<dbReference type="GO" id="GO:0031072">
    <property type="term" value="F:heat shock protein binding"/>
    <property type="evidence" value="ECO:0007669"/>
    <property type="project" value="InterPro"/>
</dbReference>
<sequence length="49" mass="5346">MQTKIKERICPHCNGTGFPAVMQSAKPGHKIYPIKCKTCGGKGKITEDN</sequence>
<gene>
    <name evidence="1" type="ORF">HU230_25155</name>
</gene>
<dbReference type="Gene3D" id="6.20.20.10">
    <property type="match status" value="1"/>
</dbReference>
<name>A0A974ADZ6_9BRAD</name>
<evidence type="ECO:0008006" key="2">
    <source>
        <dbReference type="Google" id="ProtNLM"/>
    </source>
</evidence>
<protein>
    <recommendedName>
        <fullName evidence="2">Molecular chaperone DnaJ</fullName>
    </recommendedName>
</protein>
<reference evidence="1" key="1">
    <citation type="submission" date="2020-06" db="EMBL/GenBank/DDBJ databases">
        <title>Whole Genome Sequence of Bradyrhizobium sp. Strain 66S1MB.</title>
        <authorList>
            <person name="Bromfield E."/>
            <person name="Cloutier S."/>
        </authorList>
    </citation>
    <scope>NUCLEOTIDE SEQUENCE</scope>
    <source>
        <strain evidence="1">66S1MB</strain>
    </source>
</reference>
<organism evidence="1">
    <name type="scientific">Bradyrhizobium quebecense</name>
    <dbReference type="NCBI Taxonomy" id="2748629"/>
    <lineage>
        <taxon>Bacteria</taxon>
        <taxon>Pseudomonadati</taxon>
        <taxon>Pseudomonadota</taxon>
        <taxon>Alphaproteobacteria</taxon>
        <taxon>Hyphomicrobiales</taxon>
        <taxon>Nitrobacteraceae</taxon>
        <taxon>Bradyrhizobium</taxon>
    </lineage>
</organism>
<comment type="caution">
    <text evidence="1">The sequence shown here is derived from an EMBL/GenBank/DDBJ whole genome shotgun (WGS) entry which is preliminary data.</text>
</comment>
<dbReference type="AlphaFoldDB" id="A0A974ADZ6"/>
<dbReference type="GO" id="GO:0051082">
    <property type="term" value="F:unfolded protein binding"/>
    <property type="evidence" value="ECO:0007669"/>
    <property type="project" value="InterPro"/>
</dbReference>
<proteinExistence type="predicted"/>
<dbReference type="InterPro" id="IPR036410">
    <property type="entry name" value="HSP_DnaJ_Cys-rich_dom_sf"/>
</dbReference>
<dbReference type="EMBL" id="JABWSX010000001">
    <property type="protein sequence ID" value="NVL08999.1"/>
    <property type="molecule type" value="Genomic_DNA"/>
</dbReference>
<dbReference type="SUPFAM" id="SSF57938">
    <property type="entry name" value="DnaJ/Hsp40 cysteine-rich domain"/>
    <property type="match status" value="1"/>
</dbReference>
<dbReference type="RefSeq" id="WP_176532437.1">
    <property type="nucleotide sequence ID" value="NZ_CP088022.1"/>
</dbReference>
<evidence type="ECO:0000313" key="1">
    <source>
        <dbReference type="EMBL" id="NVL08999.1"/>
    </source>
</evidence>
<accession>A0A974ADZ6</accession>